<dbReference type="Pfam" id="PF22952">
    <property type="entry name" value="KH_11"/>
    <property type="match status" value="1"/>
</dbReference>
<feature type="domain" description="K Homology" evidence="5">
    <location>
        <begin position="115"/>
        <end position="190"/>
    </location>
</feature>
<keyword evidence="1" id="KW-0677">Repeat</keyword>
<protein>
    <recommendedName>
        <fullName evidence="5">K Homology domain-containing protein</fullName>
    </recommendedName>
</protein>
<feature type="domain" description="K Homology" evidence="5">
    <location>
        <begin position="1022"/>
        <end position="1100"/>
    </location>
</feature>
<evidence type="ECO:0000256" key="1">
    <source>
        <dbReference type="ARBA" id="ARBA00022737"/>
    </source>
</evidence>
<feature type="domain" description="K Homology" evidence="5">
    <location>
        <begin position="936"/>
        <end position="1018"/>
    </location>
</feature>
<evidence type="ECO:0000259" key="5">
    <source>
        <dbReference type="SMART" id="SM00322"/>
    </source>
</evidence>
<feature type="region of interest" description="Disordered" evidence="4">
    <location>
        <begin position="76"/>
        <end position="103"/>
    </location>
</feature>
<feature type="compositionally biased region" description="Basic and acidic residues" evidence="4">
    <location>
        <begin position="227"/>
        <end position="242"/>
    </location>
</feature>
<comment type="caution">
    <text evidence="6">The sequence shown here is derived from an EMBL/GenBank/DDBJ whole genome shotgun (WGS) entry which is preliminary data.</text>
</comment>
<feature type="domain" description="K Homology" evidence="5">
    <location>
        <begin position="1195"/>
        <end position="1291"/>
    </location>
</feature>
<organism evidence="6 7">
    <name type="scientific">Dispira parvispora</name>
    <dbReference type="NCBI Taxonomy" id="1520584"/>
    <lineage>
        <taxon>Eukaryota</taxon>
        <taxon>Fungi</taxon>
        <taxon>Fungi incertae sedis</taxon>
        <taxon>Zoopagomycota</taxon>
        <taxon>Kickxellomycotina</taxon>
        <taxon>Dimargaritomycetes</taxon>
        <taxon>Dimargaritales</taxon>
        <taxon>Dimargaritaceae</taxon>
        <taxon>Dispira</taxon>
    </lineage>
</organism>
<dbReference type="OrthoDB" id="10027144at2759"/>
<accession>A0A9W8E3A4</accession>
<dbReference type="Pfam" id="PF00013">
    <property type="entry name" value="KH_1"/>
    <property type="match status" value="9"/>
</dbReference>
<evidence type="ECO:0000313" key="6">
    <source>
        <dbReference type="EMBL" id="KAJ1964124.1"/>
    </source>
</evidence>
<feature type="domain" description="K Homology" evidence="5">
    <location>
        <begin position="616"/>
        <end position="688"/>
    </location>
</feature>
<feature type="domain" description="K Homology" evidence="5">
    <location>
        <begin position="279"/>
        <end position="367"/>
    </location>
</feature>
<dbReference type="Pfam" id="PF24668">
    <property type="entry name" value="KH_Vigilin"/>
    <property type="match status" value="1"/>
</dbReference>
<feature type="region of interest" description="Disordered" evidence="4">
    <location>
        <begin position="1137"/>
        <end position="1160"/>
    </location>
</feature>
<name>A0A9W8E3A4_9FUNG</name>
<feature type="domain" description="K Homology" evidence="5">
    <location>
        <begin position="771"/>
        <end position="858"/>
    </location>
</feature>
<feature type="region of interest" description="Disordered" evidence="4">
    <location>
        <begin position="31"/>
        <end position="61"/>
    </location>
</feature>
<gene>
    <name evidence="6" type="ORF">IWQ62_003018</name>
</gene>
<dbReference type="PANTHER" id="PTHR10288">
    <property type="entry name" value="KH DOMAIN CONTAINING RNA BINDING PROTEIN"/>
    <property type="match status" value="1"/>
</dbReference>
<evidence type="ECO:0000256" key="4">
    <source>
        <dbReference type="SAM" id="MobiDB-lite"/>
    </source>
</evidence>
<feature type="region of interest" description="Disordered" evidence="4">
    <location>
        <begin position="812"/>
        <end position="831"/>
    </location>
</feature>
<feature type="compositionally biased region" description="Low complexity" evidence="4">
    <location>
        <begin position="76"/>
        <end position="95"/>
    </location>
</feature>
<dbReference type="SUPFAM" id="SSF54791">
    <property type="entry name" value="Eukaryotic type KH-domain (KH-domain type I)"/>
    <property type="match status" value="9"/>
</dbReference>
<feature type="domain" description="K Homology" evidence="5">
    <location>
        <begin position="191"/>
        <end position="275"/>
    </location>
</feature>
<sequence length="1295" mass="141453">MDTSPASRDDVIATATSSSAAVVPPSVQLQQLHLAGQSTGNSTPVVPEKDSPRPAPSHQLPKQSLDFASEELFPSLGSSGKAVSNSSNSSAWGAAGKKKSAAERVAPIPSLRREGYITEVLDLPITQPRRTKEFGDKPLSTAEVVRLVKKKTNTQIDVSTASQTQTMTFLIHGKVEQARQAKRELLAMLATRVTVTLQVPSFVRPFILGSRGKTLQGITQRTGTKIDIPRREETPKGASTHDPEEDDYDVVSDITITGDLEGVNLAKTEIEKIVNEKTSKRVVRLTHIPPTYFPLIAGPHNQFVHQVMEEHNVKIRVPVVTTPSEPTTSDAGVASHSSGKQSEPAITVSGEKAAIDAAVAVLNDTYEGLVRTTRYIVVPVPKPLHRFLVDPKGSFLQEILERTGCALELPASHDPTDSVGLRGPESHLMEAMTLVMDKANAFQVDTIDLFTLHPSTSPRDHAERLLRYLRTRANLRKLETEHNAQIYLPKQPHFDHEFAVEIVAHDHSGLMNARQSLVEILKALPPHHMKVCHLEPHVHGHLLGRGEQNLKRIHKTHGVLIIPDRESGSSDVLLVYEQNPTVDCYIQDKRKHAEAVTDLLQQVTDELASAVGDAADYTTRTLHVPVRFHRVINGPKGATLSEIVGPDGWTFVSVGGTKNGDSAEDHVTIKGPVDEVERVAEEILRRVEEAERHEALHSFEDQVIVSQQYLPHVIGKGGSNISKLETEHDVHIDVSDKSAKNPQVVVHLKGTQQGIAAAKKAITTLTERLADHTVLSIHVNPRLHPALIGSQGRFARRLEEKYSVFIKFPKSHAGSDASTPERSASPTEPVGQKADEIIIKGGRRGVEEAKAELLELAEYEEAHNQSETFQVPASAIPYIVGRSGSQVNEIKDATNTHIDLGYAGEGNQVPVTVRGTKSGIAKARRLIEAVVADQELQTSVTLHIDAGLHKSLIGAGGSKIRDLISQHGGDQELVSGPGSCRVFFPPRNATSAKADEVVIKGDRTVVAKVSQALEERAQELKDRVCVTVNIPVADHPSIIGRGGATLREIQDKYHVDVDFASSQGRLKEQESSNSDPTLVRIYGKQGDCEAAAQNLLSRVRVQKRLVVPLRVHQLIGGSSSDLWRTIRNELHVYIDPENKTITSTSTPPSNPDSEEDKPQPEFQEGTITWVLKGNQQVVEKAVQRCQAAIDYAQANSQVDYVKVPASYHRFIIGRGGSTIQRIRQETGCRVEVPKNGRTRGHRGDISPADSGETVHQMDASGIVCTTGEWVTLIGSQQSIEQAKVLIEEIIDDATY</sequence>
<proteinExistence type="predicted"/>
<dbReference type="PROSITE" id="PS50084">
    <property type="entry name" value="KH_TYPE_1"/>
    <property type="match status" value="9"/>
</dbReference>
<keyword evidence="7" id="KW-1185">Reference proteome</keyword>
<feature type="domain" description="K Homology" evidence="5">
    <location>
        <begin position="526"/>
        <end position="605"/>
    </location>
</feature>
<feature type="domain" description="K Homology" evidence="5">
    <location>
        <begin position="863"/>
        <end position="932"/>
    </location>
</feature>
<reference evidence="6" key="1">
    <citation type="submission" date="2022-07" db="EMBL/GenBank/DDBJ databases">
        <title>Phylogenomic reconstructions and comparative analyses of Kickxellomycotina fungi.</title>
        <authorList>
            <person name="Reynolds N.K."/>
            <person name="Stajich J.E."/>
            <person name="Barry K."/>
            <person name="Grigoriev I.V."/>
            <person name="Crous P."/>
            <person name="Smith M.E."/>
        </authorList>
    </citation>
    <scope>NUCLEOTIDE SEQUENCE</scope>
    <source>
        <strain evidence="6">RSA 1196</strain>
    </source>
</reference>
<dbReference type="InterPro" id="IPR054548">
    <property type="entry name" value="SCP160-like_KH"/>
</dbReference>
<dbReference type="CDD" id="cd22408">
    <property type="entry name" value="KH-I_Vigilin_rpt4"/>
    <property type="match status" value="2"/>
</dbReference>
<dbReference type="SMART" id="SM00322">
    <property type="entry name" value="KH"/>
    <property type="match status" value="13"/>
</dbReference>
<dbReference type="InterPro" id="IPR057778">
    <property type="entry name" value="KH_Vigilin_N"/>
</dbReference>
<keyword evidence="2 3" id="KW-0694">RNA-binding</keyword>
<feature type="region of interest" description="Disordered" evidence="4">
    <location>
        <begin position="1233"/>
        <end position="1252"/>
    </location>
</feature>
<dbReference type="Gene3D" id="3.30.1370.10">
    <property type="entry name" value="K Homology domain, type 1"/>
    <property type="match status" value="11"/>
</dbReference>
<feature type="domain" description="K Homology" evidence="5">
    <location>
        <begin position="372"/>
        <end position="440"/>
    </location>
</feature>
<feature type="compositionally biased region" description="Polar residues" evidence="4">
    <location>
        <begin position="31"/>
        <end position="44"/>
    </location>
</feature>
<feature type="region of interest" description="Disordered" evidence="4">
    <location>
        <begin position="322"/>
        <end position="345"/>
    </location>
</feature>
<dbReference type="EMBL" id="JANBPY010000735">
    <property type="protein sequence ID" value="KAJ1964124.1"/>
    <property type="molecule type" value="Genomic_DNA"/>
</dbReference>
<dbReference type="GO" id="GO:0003723">
    <property type="term" value="F:RNA binding"/>
    <property type="evidence" value="ECO:0007669"/>
    <property type="project" value="UniProtKB-UniRule"/>
</dbReference>
<evidence type="ECO:0000256" key="3">
    <source>
        <dbReference type="PROSITE-ProRule" id="PRU00117"/>
    </source>
</evidence>
<evidence type="ECO:0000256" key="2">
    <source>
        <dbReference type="ARBA" id="ARBA00022884"/>
    </source>
</evidence>
<dbReference type="Proteomes" id="UP001150925">
    <property type="component" value="Unassembled WGS sequence"/>
</dbReference>
<feature type="compositionally biased region" description="Polar residues" evidence="4">
    <location>
        <begin position="816"/>
        <end position="826"/>
    </location>
</feature>
<dbReference type="InterPro" id="IPR004088">
    <property type="entry name" value="KH_dom_type_1"/>
</dbReference>
<dbReference type="InterPro" id="IPR004087">
    <property type="entry name" value="KH_dom"/>
</dbReference>
<evidence type="ECO:0000313" key="7">
    <source>
        <dbReference type="Proteomes" id="UP001150925"/>
    </source>
</evidence>
<feature type="region of interest" description="Disordered" evidence="4">
    <location>
        <begin position="219"/>
        <end position="246"/>
    </location>
</feature>
<dbReference type="InterPro" id="IPR036612">
    <property type="entry name" value="KH_dom_type_1_sf"/>
</dbReference>
<dbReference type="CDD" id="cd00105">
    <property type="entry name" value="KH-I"/>
    <property type="match status" value="1"/>
</dbReference>
<feature type="domain" description="K Homology" evidence="5">
    <location>
        <begin position="1101"/>
        <end position="1190"/>
    </location>
</feature>
<feature type="domain" description="K Homology" evidence="5">
    <location>
        <begin position="697"/>
        <end position="767"/>
    </location>
</feature>
<dbReference type="CDD" id="cd02394">
    <property type="entry name" value="KH-I_Vigilin_rpt6"/>
    <property type="match status" value="1"/>
</dbReference>